<feature type="region of interest" description="Disordered" evidence="10">
    <location>
        <begin position="353"/>
        <end position="397"/>
    </location>
</feature>
<feature type="transmembrane region" description="Helical" evidence="11">
    <location>
        <begin position="202"/>
        <end position="225"/>
    </location>
</feature>
<dbReference type="GO" id="GO:0005886">
    <property type="term" value="C:plasma membrane"/>
    <property type="evidence" value="ECO:0007669"/>
    <property type="project" value="TreeGrafter"/>
</dbReference>
<evidence type="ECO:0000256" key="9">
    <source>
        <dbReference type="ARBA" id="ARBA00023224"/>
    </source>
</evidence>
<evidence type="ECO:0000256" key="4">
    <source>
        <dbReference type="ARBA" id="ARBA00022692"/>
    </source>
</evidence>
<evidence type="ECO:0000256" key="1">
    <source>
        <dbReference type="ARBA" id="ARBA00004141"/>
    </source>
</evidence>
<dbReference type="GO" id="GO:0004932">
    <property type="term" value="F:mating-type factor pheromone receptor activity"/>
    <property type="evidence" value="ECO:0007669"/>
    <property type="project" value="InterPro"/>
</dbReference>
<reference evidence="12" key="1">
    <citation type="journal article" date="2021" name="Genome Biol. Evol.">
        <title>The assembled and annotated genome of the fairy-ring fungus Marasmius oreades.</title>
        <authorList>
            <person name="Hiltunen M."/>
            <person name="Ament-Velasquez S.L."/>
            <person name="Johannesson H."/>
        </authorList>
    </citation>
    <scope>NUCLEOTIDE SEQUENCE</scope>
    <source>
        <strain evidence="12">03SP1</strain>
    </source>
</reference>
<keyword evidence="7 11" id="KW-0472">Membrane</keyword>
<dbReference type="KEGG" id="more:E1B28_003488"/>
<dbReference type="Proteomes" id="UP001049176">
    <property type="component" value="Chromosome 11"/>
</dbReference>
<evidence type="ECO:0000313" key="13">
    <source>
        <dbReference type="Proteomes" id="UP001049176"/>
    </source>
</evidence>
<protein>
    <recommendedName>
        <fullName evidence="14">Pheromone receptor</fullName>
    </recommendedName>
</protein>
<keyword evidence="6" id="KW-0297">G-protein coupled receptor</keyword>
<feature type="region of interest" description="Disordered" evidence="10">
    <location>
        <begin position="499"/>
        <end position="523"/>
    </location>
</feature>
<organism evidence="12 13">
    <name type="scientific">Marasmius oreades</name>
    <name type="common">fairy-ring Marasmius</name>
    <dbReference type="NCBI Taxonomy" id="181124"/>
    <lineage>
        <taxon>Eukaryota</taxon>
        <taxon>Fungi</taxon>
        <taxon>Dikarya</taxon>
        <taxon>Basidiomycota</taxon>
        <taxon>Agaricomycotina</taxon>
        <taxon>Agaricomycetes</taxon>
        <taxon>Agaricomycetidae</taxon>
        <taxon>Agaricales</taxon>
        <taxon>Marasmiineae</taxon>
        <taxon>Marasmiaceae</taxon>
        <taxon>Marasmius</taxon>
    </lineage>
</organism>
<dbReference type="GO" id="GO:0000750">
    <property type="term" value="P:pheromone-dependent signal transduction involved in conjugation with cellular fusion"/>
    <property type="evidence" value="ECO:0007669"/>
    <property type="project" value="TreeGrafter"/>
</dbReference>
<keyword evidence="3" id="KW-0589">Pheromone response</keyword>
<keyword evidence="9" id="KW-0807">Transducer</keyword>
<evidence type="ECO:0000256" key="11">
    <source>
        <dbReference type="SAM" id="Phobius"/>
    </source>
</evidence>
<comment type="subcellular location">
    <subcellularLocation>
        <location evidence="1">Membrane</location>
        <topology evidence="1">Multi-pass membrane protein</topology>
    </subcellularLocation>
</comment>
<dbReference type="RefSeq" id="XP_043002434.1">
    <property type="nucleotide sequence ID" value="XM_043160477.1"/>
</dbReference>
<proteinExistence type="inferred from homology"/>
<comment type="similarity">
    <text evidence="2">Belongs to the G-protein coupled receptor 4 family.</text>
</comment>
<dbReference type="Pfam" id="PF02076">
    <property type="entry name" value="STE3"/>
    <property type="match status" value="1"/>
</dbReference>
<evidence type="ECO:0000256" key="8">
    <source>
        <dbReference type="ARBA" id="ARBA00023170"/>
    </source>
</evidence>
<feature type="compositionally biased region" description="Low complexity" evidence="10">
    <location>
        <begin position="353"/>
        <end position="374"/>
    </location>
</feature>
<feature type="transmembrane region" description="Helical" evidence="11">
    <location>
        <begin position="109"/>
        <end position="130"/>
    </location>
</feature>
<feature type="transmembrane region" description="Helical" evidence="11">
    <location>
        <begin position="6"/>
        <end position="22"/>
    </location>
</feature>
<dbReference type="AlphaFoldDB" id="A0A9P7RN47"/>
<comment type="caution">
    <text evidence="12">The sequence shown here is derived from an EMBL/GenBank/DDBJ whole genome shotgun (WGS) entry which is preliminary data.</text>
</comment>
<evidence type="ECO:0000256" key="7">
    <source>
        <dbReference type="ARBA" id="ARBA00023136"/>
    </source>
</evidence>
<dbReference type="EMBL" id="CM032191">
    <property type="protein sequence ID" value="KAG7085963.1"/>
    <property type="molecule type" value="Genomic_DNA"/>
</dbReference>
<feature type="transmembrane region" description="Helical" evidence="11">
    <location>
        <begin position="260"/>
        <end position="279"/>
    </location>
</feature>
<evidence type="ECO:0000313" key="12">
    <source>
        <dbReference type="EMBL" id="KAG7085963.1"/>
    </source>
</evidence>
<dbReference type="PANTHER" id="PTHR28097:SF1">
    <property type="entry name" value="PHEROMONE A FACTOR RECEPTOR"/>
    <property type="match status" value="1"/>
</dbReference>
<dbReference type="PANTHER" id="PTHR28097">
    <property type="entry name" value="PHEROMONE A FACTOR RECEPTOR"/>
    <property type="match status" value="1"/>
</dbReference>
<feature type="compositionally biased region" description="Polar residues" evidence="10">
    <location>
        <begin position="504"/>
        <end position="515"/>
    </location>
</feature>
<evidence type="ECO:0000256" key="5">
    <source>
        <dbReference type="ARBA" id="ARBA00022989"/>
    </source>
</evidence>
<feature type="transmembrane region" description="Helical" evidence="11">
    <location>
        <begin position="34"/>
        <end position="54"/>
    </location>
</feature>
<evidence type="ECO:0000256" key="3">
    <source>
        <dbReference type="ARBA" id="ARBA00022507"/>
    </source>
</evidence>
<keyword evidence="13" id="KW-1185">Reference proteome</keyword>
<accession>A0A9P7RN47</accession>
<evidence type="ECO:0000256" key="6">
    <source>
        <dbReference type="ARBA" id="ARBA00023040"/>
    </source>
</evidence>
<sequence length="588" mass="64921">MIVALPVISFLCFGFLCLCLLGPHVRSDVPQLSLILWLIVGNVIHGLNSLIWSGNTDIHVPVWCDIVTKVLIATGFAIPACCLCMAAHLELLASHRPFVTTRPARRARLIFNLTICWIIPVIYSLLHLIVQNHRFDIVRDFGCSAAIHSSIPSVLVVWLPSFLFSVVSFIISGISLHHSFQVSASRFEEHILNRLNVAPSLYLRRITSVFILTIVTITFSVFILFTRSDFRSFAYWEALHAHFKEIFVLGPSPDRSLAKMMWWLIPTVSIAYILLWITVGEDVRDVVKALRSGKVTFPSLPRPVLPKPRSILPIHLGTRKKTTKSRPVYRPQLVAPVLVSGWDEMLDLHAQRSCSSPPFKSSSSSPSTTPTKSPLDPTAHPHFSAAVSERSSDSEGDKKFTISTLEYLTSPAARSLGLTSPVLSSPPPAYRSPFSETSHLFVPSDPFSKSPEITKSIPDDVASTSSSLYDIPWPAPPSIVTESGCLVVPQLRPHSPALSDASFVGTTPKRSTTPPNLRHPPFRGPSIYAIPDKRGDAAPGAAKQLSRTQCLHRELGLSRLNVGIDKKRSAEAIYMTVVTHETREPRAL</sequence>
<gene>
    <name evidence="12" type="ORF">E1B28_003488</name>
</gene>
<dbReference type="GeneID" id="66072564"/>
<feature type="transmembrane region" description="Helical" evidence="11">
    <location>
        <begin position="66"/>
        <end position="89"/>
    </location>
</feature>
<keyword evidence="5 11" id="KW-1133">Transmembrane helix</keyword>
<dbReference type="OrthoDB" id="2874149at2759"/>
<dbReference type="PRINTS" id="PR00899">
    <property type="entry name" value="GPCRSTE3"/>
</dbReference>
<evidence type="ECO:0008006" key="14">
    <source>
        <dbReference type="Google" id="ProtNLM"/>
    </source>
</evidence>
<keyword evidence="4 11" id="KW-0812">Transmembrane</keyword>
<name>A0A9P7RN47_9AGAR</name>
<keyword evidence="8" id="KW-0675">Receptor</keyword>
<evidence type="ECO:0000256" key="2">
    <source>
        <dbReference type="ARBA" id="ARBA00011085"/>
    </source>
</evidence>
<feature type="transmembrane region" description="Helical" evidence="11">
    <location>
        <begin position="150"/>
        <end position="176"/>
    </location>
</feature>
<evidence type="ECO:0000256" key="10">
    <source>
        <dbReference type="SAM" id="MobiDB-lite"/>
    </source>
</evidence>
<dbReference type="InterPro" id="IPR001499">
    <property type="entry name" value="GPCR_STE3"/>
</dbReference>